<dbReference type="InterPro" id="IPR045851">
    <property type="entry name" value="AMP-bd_C_sf"/>
</dbReference>
<comment type="similarity">
    <text evidence="1">Belongs to the ATP-dependent AMP-binding enzyme family.</text>
</comment>
<dbReference type="Pfam" id="PF00501">
    <property type="entry name" value="AMP-binding"/>
    <property type="match status" value="1"/>
</dbReference>
<feature type="domain" description="AMP-binding enzyme C-terminal" evidence="4">
    <location>
        <begin position="423"/>
        <end position="499"/>
    </location>
</feature>
<keyword evidence="2 5" id="KW-0436">Ligase</keyword>
<dbReference type="Pfam" id="PF13193">
    <property type="entry name" value="AMP-binding_C"/>
    <property type="match status" value="1"/>
</dbReference>
<dbReference type="NCBIfam" id="NF004837">
    <property type="entry name" value="PRK06187.1"/>
    <property type="match status" value="1"/>
</dbReference>
<protein>
    <submittedName>
        <fullName evidence="5">Fatty-acid--CoA ligase</fullName>
    </submittedName>
</protein>
<dbReference type="Gene3D" id="3.40.50.12780">
    <property type="entry name" value="N-terminal domain of ligase-like"/>
    <property type="match status" value="1"/>
</dbReference>
<dbReference type="AlphaFoldDB" id="A0A2T5MH28"/>
<dbReference type="InterPro" id="IPR020845">
    <property type="entry name" value="AMP-binding_CS"/>
</dbReference>
<dbReference type="Gene3D" id="3.30.300.30">
    <property type="match status" value="1"/>
</dbReference>
<evidence type="ECO:0000259" key="4">
    <source>
        <dbReference type="Pfam" id="PF13193"/>
    </source>
</evidence>
<organism evidence="5 6">
    <name type="scientific">Stenotrophobium rhamnosiphilum</name>
    <dbReference type="NCBI Taxonomy" id="2029166"/>
    <lineage>
        <taxon>Bacteria</taxon>
        <taxon>Pseudomonadati</taxon>
        <taxon>Pseudomonadota</taxon>
        <taxon>Gammaproteobacteria</taxon>
        <taxon>Nevskiales</taxon>
        <taxon>Nevskiaceae</taxon>
        <taxon>Stenotrophobium</taxon>
    </lineage>
</organism>
<dbReference type="PROSITE" id="PS00455">
    <property type="entry name" value="AMP_BINDING"/>
    <property type="match status" value="1"/>
</dbReference>
<proteinExistence type="inferred from homology"/>
<dbReference type="Proteomes" id="UP000244248">
    <property type="component" value="Unassembled WGS sequence"/>
</dbReference>
<comment type="caution">
    <text evidence="5">The sequence shown here is derived from an EMBL/GenBank/DDBJ whole genome shotgun (WGS) entry which is preliminary data.</text>
</comment>
<dbReference type="SUPFAM" id="SSF56801">
    <property type="entry name" value="Acetyl-CoA synthetase-like"/>
    <property type="match status" value="1"/>
</dbReference>
<dbReference type="EMBL" id="QANS01000002">
    <property type="protein sequence ID" value="PTU31870.1"/>
    <property type="molecule type" value="Genomic_DNA"/>
</dbReference>
<dbReference type="PANTHER" id="PTHR43767:SF1">
    <property type="entry name" value="NONRIBOSOMAL PEPTIDE SYNTHASE PES1 (EUROFUNG)-RELATED"/>
    <property type="match status" value="1"/>
</dbReference>
<name>A0A2T5MH28_9GAMM</name>
<evidence type="ECO:0000313" key="6">
    <source>
        <dbReference type="Proteomes" id="UP000244248"/>
    </source>
</evidence>
<dbReference type="GO" id="GO:0016878">
    <property type="term" value="F:acid-thiol ligase activity"/>
    <property type="evidence" value="ECO:0007669"/>
    <property type="project" value="UniProtKB-ARBA"/>
</dbReference>
<evidence type="ECO:0000256" key="2">
    <source>
        <dbReference type="ARBA" id="ARBA00022598"/>
    </source>
</evidence>
<reference evidence="5 6" key="1">
    <citation type="submission" date="2018-04" db="EMBL/GenBank/DDBJ databases">
        <title>Novel species isolated from glacier.</title>
        <authorList>
            <person name="Liu Q."/>
            <person name="Xin Y.-H."/>
        </authorList>
    </citation>
    <scope>NUCLEOTIDE SEQUENCE [LARGE SCALE GENOMIC DNA]</scope>
    <source>
        <strain evidence="5 6">GT1R17</strain>
    </source>
</reference>
<dbReference type="InterPro" id="IPR025110">
    <property type="entry name" value="AMP-bd_C"/>
</dbReference>
<keyword evidence="6" id="KW-1185">Reference proteome</keyword>
<feature type="domain" description="AMP-dependent synthetase/ligase" evidence="3">
    <location>
        <begin position="12"/>
        <end position="373"/>
    </location>
</feature>
<dbReference type="FunFam" id="3.30.300.30:FF:000008">
    <property type="entry name" value="2,3-dihydroxybenzoate-AMP ligase"/>
    <property type="match status" value="1"/>
</dbReference>
<evidence type="ECO:0000256" key="1">
    <source>
        <dbReference type="ARBA" id="ARBA00006432"/>
    </source>
</evidence>
<dbReference type="OrthoDB" id="9803968at2"/>
<accession>A0A2T5MH28</accession>
<dbReference type="InterPro" id="IPR000873">
    <property type="entry name" value="AMP-dep_synth/lig_dom"/>
</dbReference>
<dbReference type="PANTHER" id="PTHR43767">
    <property type="entry name" value="LONG-CHAIN-FATTY-ACID--COA LIGASE"/>
    <property type="match status" value="1"/>
</dbReference>
<gene>
    <name evidence="5" type="ORF">CJD38_04070</name>
</gene>
<dbReference type="InterPro" id="IPR050237">
    <property type="entry name" value="ATP-dep_AMP-bd_enzyme"/>
</dbReference>
<dbReference type="CDD" id="cd17631">
    <property type="entry name" value="FACL_FadD13-like"/>
    <property type="match status" value="1"/>
</dbReference>
<dbReference type="RefSeq" id="WP_107939059.1">
    <property type="nucleotide sequence ID" value="NZ_QANS01000002.1"/>
</dbReference>
<sequence>MASTYLTQALHRAKALYPSRTATIYGGRRRTYAEFVDRVARLAAGLRQVGVMPGDRVGVLAQNSDRYIELYYAVWWTGAVINPCNTRWSPREIAYSLDDSKTSVLVVDDTFAPMVDDLAKRSDSLRTLIYAGDREAPAGMHIYEQLILDCAPMADALRSNEDLAGIFYTGGTTGFPKGVMLTHSSLWSSTVTIAEMVAPFESVGLHSAPMFHLADGAFILALTLRGGTHVAIPGFDPNLVVDVIPKEKVTVTLMVPTMIQMLVDHPKFDPPSMKSLTQIIYGASPISEALLYRAMDGLPETKFTQAYGLTEMSPVISFLGSEHHVRDGKKIRSAGQPAFSVEVRIVDPEGNEVPRGTVGEISARGPGVMQGYWGKPDQTAAALRDGWLLTGDGAYMDDDGFIFVVDRVKDMIVSGGENVYSAEVENAVAQHPAVASCAVIGIPNAQWGEAVHAVIVCAAGVEPPTCEEIRNHCRDLIATYKCPRSIEIKDALPLSGAGKVLKTVLREHYWKEQERKVG</sequence>
<evidence type="ECO:0000313" key="5">
    <source>
        <dbReference type="EMBL" id="PTU31870.1"/>
    </source>
</evidence>
<dbReference type="InterPro" id="IPR042099">
    <property type="entry name" value="ANL_N_sf"/>
</dbReference>
<evidence type="ECO:0000259" key="3">
    <source>
        <dbReference type="Pfam" id="PF00501"/>
    </source>
</evidence>